<dbReference type="EMBL" id="AWUE01020173">
    <property type="protein sequence ID" value="OMO69699.1"/>
    <property type="molecule type" value="Genomic_DNA"/>
</dbReference>
<reference evidence="2" key="1">
    <citation type="submission" date="2013-09" db="EMBL/GenBank/DDBJ databases">
        <title>Corchorus olitorius genome sequencing.</title>
        <authorList>
            <person name="Alam M."/>
            <person name="Haque M.S."/>
            <person name="Islam M.S."/>
            <person name="Emdad E.M."/>
            <person name="Islam M.M."/>
            <person name="Ahmed B."/>
            <person name="Halim A."/>
            <person name="Hossen Q.M.M."/>
            <person name="Hossain M.Z."/>
            <person name="Ahmed R."/>
            <person name="Khan M.M."/>
            <person name="Islam R."/>
            <person name="Rashid M.M."/>
            <person name="Khan S.A."/>
            <person name="Rahman M.S."/>
            <person name="Alam M."/>
            <person name="Yahiya A.S."/>
            <person name="Khan M.S."/>
            <person name="Azam M.S."/>
            <person name="Haque T."/>
            <person name="Lashkar M.Z.H."/>
            <person name="Akhand A.I."/>
            <person name="Morshed G."/>
            <person name="Roy S."/>
            <person name="Uddin K.S."/>
            <person name="Rabeya T."/>
            <person name="Hossain A.S."/>
            <person name="Chowdhury A."/>
            <person name="Snigdha A.R."/>
            <person name="Mortoza M.S."/>
            <person name="Matin S.A."/>
            <person name="Hoque S.M.E."/>
            <person name="Islam M.K."/>
            <person name="Roy D.K."/>
            <person name="Haider R."/>
            <person name="Moosa M.M."/>
            <person name="Elias S.M."/>
            <person name="Hasan A.M."/>
            <person name="Jahan S."/>
            <person name="Shafiuddin M."/>
            <person name="Mahmood N."/>
            <person name="Shommy N.S."/>
        </authorList>
    </citation>
    <scope>NUCLEOTIDE SEQUENCE [LARGE SCALE GENOMIC DNA]</scope>
    <source>
        <strain evidence="2">cv. O-4</strain>
    </source>
</reference>
<keyword evidence="2" id="KW-1185">Reference proteome</keyword>
<name>A0A1R3HHA0_9ROSI</name>
<accession>A0A1R3HHA0</accession>
<dbReference type="AlphaFoldDB" id="A0A1R3HHA0"/>
<evidence type="ECO:0000313" key="1">
    <source>
        <dbReference type="EMBL" id="OMO69699.1"/>
    </source>
</evidence>
<proteinExistence type="predicted"/>
<comment type="caution">
    <text evidence="1">The sequence shown here is derived from an EMBL/GenBank/DDBJ whole genome shotgun (WGS) entry which is preliminary data.</text>
</comment>
<protein>
    <submittedName>
        <fullName evidence="1">F-box protein</fullName>
    </submittedName>
</protein>
<gene>
    <name evidence="1" type="ORF">COLO4_28962</name>
</gene>
<evidence type="ECO:0000313" key="2">
    <source>
        <dbReference type="Proteomes" id="UP000187203"/>
    </source>
</evidence>
<organism evidence="1 2">
    <name type="scientific">Corchorus olitorius</name>
    <dbReference type="NCBI Taxonomy" id="93759"/>
    <lineage>
        <taxon>Eukaryota</taxon>
        <taxon>Viridiplantae</taxon>
        <taxon>Streptophyta</taxon>
        <taxon>Embryophyta</taxon>
        <taxon>Tracheophyta</taxon>
        <taxon>Spermatophyta</taxon>
        <taxon>Magnoliopsida</taxon>
        <taxon>eudicotyledons</taxon>
        <taxon>Gunneridae</taxon>
        <taxon>Pentapetalae</taxon>
        <taxon>rosids</taxon>
        <taxon>malvids</taxon>
        <taxon>Malvales</taxon>
        <taxon>Malvaceae</taxon>
        <taxon>Grewioideae</taxon>
        <taxon>Apeibeae</taxon>
        <taxon>Corchorus</taxon>
    </lineage>
</organism>
<dbReference type="Proteomes" id="UP000187203">
    <property type="component" value="Unassembled WGS sequence"/>
</dbReference>
<sequence>MDFDSDIDTHDDYEAAMSLPHSLLNSDSLTSLNLTMQSTKIEFPTSIWLPRLQTLKFTAQSSEFEFPTSGIQFLLSHKKIEVDKLSIFYNLTLLEGIQFLLGLKKIEVDKLPIFYNLTHLELAVRGGRGGVILLVCILQKSPHLQSLKSRIFIGVVMGKVCL</sequence>